<dbReference type="CDD" id="cd07333">
    <property type="entry name" value="M48C_bepA_like"/>
    <property type="match status" value="1"/>
</dbReference>
<dbReference type="GO" id="GO:0051603">
    <property type="term" value="P:proteolysis involved in protein catabolic process"/>
    <property type="evidence" value="ECO:0007669"/>
    <property type="project" value="TreeGrafter"/>
</dbReference>
<sequence>MGAQYAQQINSQLPIITDPEISRYINVIGDSIARVTGRTDLDWQFYVVNAPEVNAFAVPGGFIYVNRGLIERAQNMSQVAGVLGHEIGHVTKRHSIDQMQKAQGANIGLTIGCILAPAVCNNQAAGALINVGGSAVFARFSRQDESEADAEGVRYVTRAGIDPRGIPGMFRVLLEERQSRPAGVEAWFSTHPMEEDRISKTEAQIAQISPAVLQSLSRDSQNFRAFQNRLKSLPAAPRQAAR</sequence>
<evidence type="ECO:0000256" key="2">
    <source>
        <dbReference type="ARBA" id="ARBA00022723"/>
    </source>
</evidence>
<dbReference type="PANTHER" id="PTHR22726">
    <property type="entry name" value="METALLOENDOPEPTIDASE OMA1"/>
    <property type="match status" value="1"/>
</dbReference>
<protein>
    <recommendedName>
        <fullName evidence="7">Peptidase M48 domain-containing protein</fullName>
    </recommendedName>
</protein>
<dbReference type="EMBL" id="BRXS01000007">
    <property type="protein sequence ID" value="GLC28055.1"/>
    <property type="molecule type" value="Genomic_DNA"/>
</dbReference>
<comment type="cofactor">
    <cofactor evidence="6">
        <name>Zn(2+)</name>
        <dbReference type="ChEBI" id="CHEBI:29105"/>
    </cofactor>
    <text evidence="6">Binds 1 zinc ion per subunit.</text>
</comment>
<evidence type="ECO:0000259" key="7">
    <source>
        <dbReference type="Pfam" id="PF01435"/>
    </source>
</evidence>
<organism evidence="8 9">
    <name type="scientific">Roseisolibacter agri</name>
    <dbReference type="NCBI Taxonomy" id="2014610"/>
    <lineage>
        <taxon>Bacteria</taxon>
        <taxon>Pseudomonadati</taxon>
        <taxon>Gemmatimonadota</taxon>
        <taxon>Gemmatimonadia</taxon>
        <taxon>Gemmatimonadales</taxon>
        <taxon>Gemmatimonadaceae</taxon>
        <taxon>Roseisolibacter</taxon>
    </lineage>
</organism>
<evidence type="ECO:0000256" key="6">
    <source>
        <dbReference type="RuleBase" id="RU003983"/>
    </source>
</evidence>
<dbReference type="GO" id="GO:0046872">
    <property type="term" value="F:metal ion binding"/>
    <property type="evidence" value="ECO:0007669"/>
    <property type="project" value="UniProtKB-KW"/>
</dbReference>
<evidence type="ECO:0000313" key="9">
    <source>
        <dbReference type="Proteomes" id="UP001161325"/>
    </source>
</evidence>
<dbReference type="GO" id="GO:0004222">
    <property type="term" value="F:metalloendopeptidase activity"/>
    <property type="evidence" value="ECO:0007669"/>
    <property type="project" value="InterPro"/>
</dbReference>
<keyword evidence="4 6" id="KW-0862">Zinc</keyword>
<dbReference type="GO" id="GO:0016020">
    <property type="term" value="C:membrane"/>
    <property type="evidence" value="ECO:0007669"/>
    <property type="project" value="TreeGrafter"/>
</dbReference>
<keyword evidence="2" id="KW-0479">Metal-binding</keyword>
<comment type="caution">
    <text evidence="8">The sequence shown here is derived from an EMBL/GenBank/DDBJ whole genome shotgun (WGS) entry which is preliminary data.</text>
</comment>
<accession>A0AA37Q7M0</accession>
<dbReference type="InterPro" id="IPR051156">
    <property type="entry name" value="Mito/Outer_Membr_Metalloprot"/>
</dbReference>
<reference evidence="8" key="1">
    <citation type="submission" date="2022-08" db="EMBL/GenBank/DDBJ databases">
        <title>Draft genome sequencing of Roseisolibacter agri AW1220.</title>
        <authorList>
            <person name="Tobiishi Y."/>
            <person name="Tonouchi A."/>
        </authorList>
    </citation>
    <scope>NUCLEOTIDE SEQUENCE</scope>
    <source>
        <strain evidence="8">AW1220</strain>
    </source>
</reference>
<keyword evidence="3 6" id="KW-0378">Hydrolase</keyword>
<keyword evidence="9" id="KW-1185">Reference proteome</keyword>
<gene>
    <name evidence="8" type="ORF">rosag_45680</name>
</gene>
<keyword evidence="1 6" id="KW-0645">Protease</keyword>
<evidence type="ECO:0000313" key="8">
    <source>
        <dbReference type="EMBL" id="GLC28055.1"/>
    </source>
</evidence>
<feature type="domain" description="Peptidase M48" evidence="7">
    <location>
        <begin position="23"/>
        <end position="202"/>
    </location>
</feature>
<dbReference type="Pfam" id="PF01435">
    <property type="entry name" value="Peptidase_M48"/>
    <property type="match status" value="1"/>
</dbReference>
<evidence type="ECO:0000256" key="3">
    <source>
        <dbReference type="ARBA" id="ARBA00022801"/>
    </source>
</evidence>
<dbReference type="InterPro" id="IPR001915">
    <property type="entry name" value="Peptidase_M48"/>
</dbReference>
<name>A0AA37Q7M0_9BACT</name>
<dbReference type="Gene3D" id="3.30.2010.10">
    <property type="entry name" value="Metalloproteases ('zincins'), catalytic domain"/>
    <property type="match status" value="1"/>
</dbReference>
<dbReference type="Proteomes" id="UP001161325">
    <property type="component" value="Unassembled WGS sequence"/>
</dbReference>
<evidence type="ECO:0000256" key="4">
    <source>
        <dbReference type="ARBA" id="ARBA00022833"/>
    </source>
</evidence>
<evidence type="ECO:0000256" key="5">
    <source>
        <dbReference type="ARBA" id="ARBA00023049"/>
    </source>
</evidence>
<evidence type="ECO:0000256" key="1">
    <source>
        <dbReference type="ARBA" id="ARBA00022670"/>
    </source>
</evidence>
<keyword evidence="5 6" id="KW-0482">Metalloprotease</keyword>
<dbReference type="AlphaFoldDB" id="A0AA37Q7M0"/>
<proteinExistence type="inferred from homology"/>
<comment type="similarity">
    <text evidence="6">Belongs to the peptidase M48 family.</text>
</comment>
<dbReference type="PANTHER" id="PTHR22726:SF1">
    <property type="entry name" value="METALLOENDOPEPTIDASE OMA1, MITOCHONDRIAL"/>
    <property type="match status" value="1"/>
</dbReference>